<evidence type="ECO:0000313" key="5">
    <source>
        <dbReference type="Proteomes" id="UP000271683"/>
    </source>
</evidence>
<dbReference type="RefSeq" id="WP_084556137.1">
    <property type="nucleotide sequence ID" value="NZ_RJKL01000001.1"/>
</dbReference>
<dbReference type="Proteomes" id="UP000271683">
    <property type="component" value="Unassembled WGS sequence"/>
</dbReference>
<feature type="region of interest" description="Disordered" evidence="2">
    <location>
        <begin position="21"/>
        <end position="46"/>
    </location>
</feature>
<evidence type="ECO:0000259" key="3">
    <source>
        <dbReference type="PROSITE" id="PS51831"/>
    </source>
</evidence>
<dbReference type="NCBIfam" id="TIGR01353">
    <property type="entry name" value="dGTP_triPase"/>
    <property type="match status" value="1"/>
</dbReference>
<feature type="compositionally biased region" description="Basic and acidic residues" evidence="2">
    <location>
        <begin position="21"/>
        <end position="33"/>
    </location>
</feature>
<dbReference type="PANTHER" id="PTHR11373:SF4">
    <property type="entry name" value="DEOXYNUCLEOSIDE TRIPHOSPHATE TRIPHOSPHOHYDROLASE SAMHD1"/>
    <property type="match status" value="1"/>
</dbReference>
<organism evidence="4 5">
    <name type="scientific">Couchioplanes caeruleus</name>
    <dbReference type="NCBI Taxonomy" id="56438"/>
    <lineage>
        <taxon>Bacteria</taxon>
        <taxon>Bacillati</taxon>
        <taxon>Actinomycetota</taxon>
        <taxon>Actinomycetes</taxon>
        <taxon>Micromonosporales</taxon>
        <taxon>Micromonosporaceae</taxon>
        <taxon>Couchioplanes</taxon>
    </lineage>
</organism>
<dbReference type="Gene3D" id="1.10.3210.10">
    <property type="entry name" value="Hypothetical protein af1432"/>
    <property type="match status" value="1"/>
</dbReference>
<evidence type="ECO:0000313" key="4">
    <source>
        <dbReference type="EMBL" id="ROP27487.1"/>
    </source>
</evidence>
<reference evidence="4 5" key="1">
    <citation type="submission" date="2018-11" db="EMBL/GenBank/DDBJ databases">
        <title>Sequencing the genomes of 1000 actinobacteria strains.</title>
        <authorList>
            <person name="Klenk H.-P."/>
        </authorList>
    </citation>
    <scope>NUCLEOTIDE SEQUENCE [LARGE SCALE GENOMIC DNA]</scope>
    <source>
        <strain evidence="4 5">DSM 43634</strain>
    </source>
</reference>
<evidence type="ECO:0000256" key="2">
    <source>
        <dbReference type="SAM" id="MobiDB-lite"/>
    </source>
</evidence>
<dbReference type="OrthoDB" id="9803619at2"/>
<dbReference type="Pfam" id="PF01966">
    <property type="entry name" value="HD"/>
    <property type="match status" value="1"/>
</dbReference>
<gene>
    <name evidence="4" type="ORF">EDD30_0159</name>
</gene>
<sequence>MTTALPVAVLSSPRRVARDMRHQELRDGRRWHQDPSPTDPRTEGMRDRDRILYSSAWMRLTGVTQAVNSRPSDPILPHNRMTHSLRVAQVSRSIAEQLLIGDTEADMERRDKLRVLGGLDVDVAEAAGFAHDLGHAPFGHVGERILDEVARTELGLADGFDPNAQTLRIVSRLERKYQDAPGMDLTSATRAAILKYPWVRRPMLVDHDDFVEGDPDYRRHWCKFNAYAEDGAEIADARSFCDALPDEVQTLEASIMDVADDISSAIHDLEDFFLARVVDVEAARELIDDSSETVVSLKRKLAADYEAYFDKSLMEQALVTVRELLLRAVPQPFTGLADEIGRVRWHCSQMIGAYIADVRLAPGAPGEPHWPGGPFIGLSRPKWHEIQVLKAIRGHVLTSRVVGDREIGEKATLRLVVFRLAELLESDPALLPGPMKRLVRSLEQDPAFDRDHSLRRRLIPDFLCSLTDSQVDDLFDWLHGRRVQGTADWDG</sequence>
<proteinExistence type="predicted"/>
<protein>
    <submittedName>
        <fullName evidence="4">dGTPase</fullName>
    </submittedName>
</protein>
<dbReference type="GO" id="GO:0006203">
    <property type="term" value="P:dGTP catabolic process"/>
    <property type="evidence" value="ECO:0007669"/>
    <property type="project" value="TreeGrafter"/>
</dbReference>
<dbReference type="CDD" id="cd00077">
    <property type="entry name" value="HDc"/>
    <property type="match status" value="1"/>
</dbReference>
<accession>A0A3N1GB91</accession>
<dbReference type="GO" id="GO:0008832">
    <property type="term" value="F:dGTPase activity"/>
    <property type="evidence" value="ECO:0007669"/>
    <property type="project" value="TreeGrafter"/>
</dbReference>
<dbReference type="InterPro" id="IPR006261">
    <property type="entry name" value="dGTPase"/>
</dbReference>
<comment type="caution">
    <text evidence="4">The sequence shown here is derived from an EMBL/GenBank/DDBJ whole genome shotgun (WGS) entry which is preliminary data.</text>
</comment>
<dbReference type="PROSITE" id="PS51831">
    <property type="entry name" value="HD"/>
    <property type="match status" value="1"/>
</dbReference>
<dbReference type="SUPFAM" id="SSF109604">
    <property type="entry name" value="HD-domain/PDEase-like"/>
    <property type="match status" value="1"/>
</dbReference>
<keyword evidence="1" id="KW-0378">Hydrolase</keyword>
<dbReference type="PANTHER" id="PTHR11373">
    <property type="entry name" value="DEOXYNUCLEOSIDE TRIPHOSPHATE TRIPHOSPHOHYDROLASE"/>
    <property type="match status" value="1"/>
</dbReference>
<dbReference type="AlphaFoldDB" id="A0A3N1GB91"/>
<dbReference type="EMBL" id="RJKL01000001">
    <property type="protein sequence ID" value="ROP27487.1"/>
    <property type="molecule type" value="Genomic_DNA"/>
</dbReference>
<dbReference type="SMART" id="SM00471">
    <property type="entry name" value="HDc"/>
    <property type="match status" value="1"/>
</dbReference>
<dbReference type="InterPro" id="IPR006674">
    <property type="entry name" value="HD_domain"/>
</dbReference>
<feature type="domain" description="HD" evidence="3">
    <location>
        <begin position="80"/>
        <end position="265"/>
    </location>
</feature>
<dbReference type="InterPro" id="IPR050135">
    <property type="entry name" value="dGTPase-like"/>
</dbReference>
<name>A0A3N1GB91_9ACTN</name>
<evidence type="ECO:0000256" key="1">
    <source>
        <dbReference type="ARBA" id="ARBA00022801"/>
    </source>
</evidence>
<dbReference type="InterPro" id="IPR003607">
    <property type="entry name" value="HD/PDEase_dom"/>
</dbReference>